<dbReference type="EMBL" id="JAFJMO010000002">
    <property type="protein sequence ID" value="KAJ8283743.1"/>
    <property type="molecule type" value="Genomic_DNA"/>
</dbReference>
<dbReference type="Gene3D" id="1.10.840.10">
    <property type="entry name" value="Ras guanine-nucleotide exchange factors catalytic domain"/>
    <property type="match status" value="2"/>
</dbReference>
<evidence type="ECO:0000256" key="1">
    <source>
        <dbReference type="ARBA" id="ARBA00022658"/>
    </source>
</evidence>
<reference evidence="6" key="1">
    <citation type="journal article" date="2023" name="Science">
        <title>Genome structures resolve the early diversification of teleost fishes.</title>
        <authorList>
            <person name="Parey E."/>
            <person name="Louis A."/>
            <person name="Montfort J."/>
            <person name="Bouchez O."/>
            <person name="Roques C."/>
            <person name="Iampietro C."/>
            <person name="Lluch J."/>
            <person name="Castinel A."/>
            <person name="Donnadieu C."/>
            <person name="Desvignes T."/>
            <person name="Floi Bucao C."/>
            <person name="Jouanno E."/>
            <person name="Wen M."/>
            <person name="Mejri S."/>
            <person name="Dirks R."/>
            <person name="Jansen H."/>
            <person name="Henkel C."/>
            <person name="Chen W.J."/>
            <person name="Zahm M."/>
            <person name="Cabau C."/>
            <person name="Klopp C."/>
            <person name="Thompson A.W."/>
            <person name="Robinson-Rechavi M."/>
            <person name="Braasch I."/>
            <person name="Lecointre G."/>
            <person name="Bobe J."/>
            <person name="Postlethwait J.H."/>
            <person name="Berthelot C."/>
            <person name="Roest Crollius H."/>
            <person name="Guiguen Y."/>
        </authorList>
    </citation>
    <scope>NUCLEOTIDE SEQUENCE</scope>
    <source>
        <strain evidence="6">Concon-B</strain>
    </source>
</reference>
<name>A0A9Q1DXS7_CONCO</name>
<gene>
    <name evidence="6" type="ORF">COCON_G00025930</name>
</gene>
<dbReference type="Pfam" id="PF00618">
    <property type="entry name" value="RasGEF_N"/>
    <property type="match status" value="1"/>
</dbReference>
<evidence type="ECO:0000259" key="4">
    <source>
        <dbReference type="PROSITE" id="PS50200"/>
    </source>
</evidence>
<dbReference type="Proteomes" id="UP001152803">
    <property type="component" value="Unassembled WGS sequence"/>
</dbReference>
<dbReference type="GO" id="GO:0005085">
    <property type="term" value="F:guanyl-nucleotide exchange factor activity"/>
    <property type="evidence" value="ECO:0007669"/>
    <property type="project" value="UniProtKB-KW"/>
</dbReference>
<dbReference type="InterPro" id="IPR000651">
    <property type="entry name" value="Ras-like_Gua-exchang_fac_N"/>
</dbReference>
<dbReference type="PROSITE" id="PS50200">
    <property type="entry name" value="RA"/>
    <property type="match status" value="1"/>
</dbReference>
<dbReference type="PROSITE" id="PS50212">
    <property type="entry name" value="RASGEF_NTER"/>
    <property type="match status" value="1"/>
</dbReference>
<evidence type="ECO:0008006" key="8">
    <source>
        <dbReference type="Google" id="ProtNLM"/>
    </source>
</evidence>
<evidence type="ECO:0000313" key="6">
    <source>
        <dbReference type="EMBL" id="KAJ8283743.1"/>
    </source>
</evidence>
<feature type="compositionally biased region" description="Low complexity" evidence="3">
    <location>
        <begin position="543"/>
        <end position="552"/>
    </location>
</feature>
<evidence type="ECO:0000256" key="3">
    <source>
        <dbReference type="SAM" id="MobiDB-lite"/>
    </source>
</evidence>
<dbReference type="PANTHER" id="PTHR23113:SF220">
    <property type="entry name" value="RAL GUANINE NUCLEOTIDE DISSOCIATION STIMULATOR-LIKE 3"/>
    <property type="match status" value="1"/>
</dbReference>
<dbReference type="InterPro" id="IPR036964">
    <property type="entry name" value="RASGEF_cat_dom_sf"/>
</dbReference>
<feature type="region of interest" description="Disordered" evidence="3">
    <location>
        <begin position="338"/>
        <end position="363"/>
    </location>
</feature>
<dbReference type="Pfam" id="PF00617">
    <property type="entry name" value="RasGEF"/>
    <property type="match status" value="1"/>
</dbReference>
<dbReference type="OrthoDB" id="26687at2759"/>
<dbReference type="InterPro" id="IPR023578">
    <property type="entry name" value="Ras_GEF_dom_sf"/>
</dbReference>
<dbReference type="InterPro" id="IPR000159">
    <property type="entry name" value="RA_dom"/>
</dbReference>
<dbReference type="AlphaFoldDB" id="A0A9Q1DXS7"/>
<evidence type="ECO:0000259" key="5">
    <source>
        <dbReference type="PROSITE" id="PS50212"/>
    </source>
</evidence>
<dbReference type="Gene3D" id="1.20.870.10">
    <property type="entry name" value="Son of sevenless (SoS) protein Chain: S domain 1"/>
    <property type="match status" value="1"/>
</dbReference>
<feature type="compositionally biased region" description="Low complexity" evidence="3">
    <location>
        <begin position="584"/>
        <end position="611"/>
    </location>
</feature>
<dbReference type="InterPro" id="IPR008937">
    <property type="entry name" value="Ras-like_GEF"/>
</dbReference>
<accession>A0A9Q1DXS7</accession>
<dbReference type="GO" id="GO:0005886">
    <property type="term" value="C:plasma membrane"/>
    <property type="evidence" value="ECO:0007669"/>
    <property type="project" value="TreeGrafter"/>
</dbReference>
<dbReference type="CDD" id="cd00153">
    <property type="entry name" value="RA_RalGDS_like"/>
    <property type="match status" value="1"/>
</dbReference>
<dbReference type="SMART" id="SM00147">
    <property type="entry name" value="RasGEF"/>
    <property type="match status" value="1"/>
</dbReference>
<feature type="region of interest" description="Disordered" evidence="3">
    <location>
        <begin position="530"/>
        <end position="615"/>
    </location>
</feature>
<feature type="domain" description="N-terminal Ras-GEF" evidence="5">
    <location>
        <begin position="108"/>
        <end position="227"/>
    </location>
</feature>
<proteinExistence type="predicted"/>
<dbReference type="InterPro" id="IPR001895">
    <property type="entry name" value="RASGEF_cat_dom"/>
</dbReference>
<protein>
    <recommendedName>
        <fullName evidence="8">Ral guanine nucleotide dissociation stimulator-like 1</fullName>
    </recommendedName>
</protein>
<keyword evidence="1 2" id="KW-0344">Guanine-nucleotide releasing factor</keyword>
<organism evidence="6 7">
    <name type="scientific">Conger conger</name>
    <name type="common">Conger eel</name>
    <name type="synonym">Muraena conger</name>
    <dbReference type="NCBI Taxonomy" id="82655"/>
    <lineage>
        <taxon>Eukaryota</taxon>
        <taxon>Metazoa</taxon>
        <taxon>Chordata</taxon>
        <taxon>Craniata</taxon>
        <taxon>Vertebrata</taxon>
        <taxon>Euteleostomi</taxon>
        <taxon>Actinopterygii</taxon>
        <taxon>Neopterygii</taxon>
        <taxon>Teleostei</taxon>
        <taxon>Anguilliformes</taxon>
        <taxon>Congridae</taxon>
        <taxon>Conger</taxon>
    </lineage>
</organism>
<dbReference type="Pfam" id="PF00788">
    <property type="entry name" value="RA"/>
    <property type="match status" value="1"/>
</dbReference>
<feature type="domain" description="Ras-associating" evidence="4">
    <location>
        <begin position="644"/>
        <end position="732"/>
    </location>
</feature>
<evidence type="ECO:0000256" key="2">
    <source>
        <dbReference type="PROSITE-ProRule" id="PRU00135"/>
    </source>
</evidence>
<dbReference type="GO" id="GO:0007265">
    <property type="term" value="P:Ras protein signal transduction"/>
    <property type="evidence" value="ECO:0007669"/>
    <property type="project" value="TreeGrafter"/>
</dbReference>
<dbReference type="SUPFAM" id="SSF48366">
    <property type="entry name" value="Ras GEF"/>
    <property type="match status" value="1"/>
</dbReference>
<dbReference type="SUPFAM" id="SSF54236">
    <property type="entry name" value="Ubiquitin-like"/>
    <property type="match status" value="1"/>
</dbReference>
<dbReference type="InterPro" id="IPR029071">
    <property type="entry name" value="Ubiquitin-like_domsf"/>
</dbReference>
<sequence length="826" mass="91761">MRQWSRSRLVLAGRERGLRARVGQMKRRLCLGHLSPELDLEPGVWLRSFHLLDPEHPSADPVQEWGEEVEDGVLYGITLRRESVPDAPSPVPEEAQPAQAFVQYRTSRVRRLKAATLSRLVTHLLDPAYQEPDFEHIFLSTYRAFTDTSTLIELLFQRDDMVSELDNSDSQKSTLLPLIRTWLDEFSEDFWEPPQHRPLRLLSAHLNHRPCFRRLAPRTDALLKKFQSEEHRPAGLISAVHKPAAAVLEEEEGTSEEGSAWENAEELGDFMHFPDRDIAEELTRLDAGSFPQSGVVPFQCLGCVWSQRDKKEGRNLAPTVRATVAQFNAVTNRVITSLLCPPRPPPPTPAASPRPRPQGPHHREVDQAIVSALQSNAVYRLKNLSSQVRGHPAGSGHWAAPTWDRARVIRRVGQAEEDLGQGHGESAAVLDNLCETFPDENCVLTSREMLVEEFEILLQIRQLKQACSQYSLPHHPNVAPWLQENRRLTDQESYDLSRELEPPVDPCPASVSIWNHLLISKKLTSLVTASEGSGRKMHADQISVSSSGSSGSEMEDVTTPQPSPRRFKLKSLSKSCQDVGEDFPTSSSSSSSASCSPSSSSCNSQPDLSSPPLSPLCPEPCPSMKHQRSMSLISLPVYNKQVDDSCIVRVSVESINTGNVYKSILLTNQDKTAQVIQRALLKHSLEEVCCQDFTLCQVLSQDKELRIPEKANVFYAMSTSANYDFVLRLLEADKTSPPGPTPTRLWLCPLIPAALRVTYRALISTGTIPLMNNLVNEAVAGCRSDLAPVNWNARHAGASLLPFSYRSSGFPHDAERGAVCSGSRAP</sequence>
<keyword evidence="7" id="KW-1185">Reference proteome</keyword>
<dbReference type="SMART" id="SM00314">
    <property type="entry name" value="RA"/>
    <property type="match status" value="1"/>
</dbReference>
<evidence type="ECO:0000313" key="7">
    <source>
        <dbReference type="Proteomes" id="UP001152803"/>
    </source>
</evidence>
<dbReference type="SMART" id="SM00229">
    <property type="entry name" value="RasGEFN"/>
    <property type="match status" value="1"/>
</dbReference>
<comment type="caution">
    <text evidence="6">The sequence shown here is derived from an EMBL/GenBank/DDBJ whole genome shotgun (WGS) entry which is preliminary data.</text>
</comment>
<dbReference type="Gene3D" id="3.10.20.90">
    <property type="entry name" value="Phosphatidylinositol 3-kinase Catalytic Subunit, Chain A, domain 1"/>
    <property type="match status" value="1"/>
</dbReference>
<dbReference type="CDD" id="cd06224">
    <property type="entry name" value="REM"/>
    <property type="match status" value="1"/>
</dbReference>
<dbReference type="PANTHER" id="PTHR23113">
    <property type="entry name" value="GUANINE NUCLEOTIDE EXCHANGE FACTOR"/>
    <property type="match status" value="1"/>
</dbReference>
<feature type="compositionally biased region" description="Pro residues" evidence="3">
    <location>
        <begin position="341"/>
        <end position="358"/>
    </location>
</feature>